<dbReference type="EC" id="5.1.3.2" evidence="3"/>
<dbReference type="SUPFAM" id="SSF51735">
    <property type="entry name" value="NAD(P)-binding Rossmann-fold domains"/>
    <property type="match status" value="1"/>
</dbReference>
<name>A0A517TYC7_9BACT</name>
<comment type="similarity">
    <text evidence="1">Belongs to the NAD(P)-dependent epimerase/dehydratase family.</text>
</comment>
<accession>A0A517TYC7</accession>
<keyword evidence="4" id="KW-1185">Reference proteome</keyword>
<dbReference type="InterPro" id="IPR001509">
    <property type="entry name" value="Epimerase_deHydtase"/>
</dbReference>
<dbReference type="Gene3D" id="3.40.50.720">
    <property type="entry name" value="NAD(P)-binding Rossmann-like Domain"/>
    <property type="match status" value="1"/>
</dbReference>
<dbReference type="Pfam" id="PF01370">
    <property type="entry name" value="Epimerase"/>
    <property type="match status" value="1"/>
</dbReference>
<dbReference type="OrthoDB" id="258549at2"/>
<dbReference type="PRINTS" id="PR01713">
    <property type="entry name" value="NUCEPIMERASE"/>
</dbReference>
<dbReference type="PANTHER" id="PTHR43000">
    <property type="entry name" value="DTDP-D-GLUCOSE 4,6-DEHYDRATASE-RELATED"/>
    <property type="match status" value="1"/>
</dbReference>
<dbReference type="InterPro" id="IPR036291">
    <property type="entry name" value="NAD(P)-bd_dom_sf"/>
</dbReference>
<feature type="domain" description="NAD-dependent epimerase/dehydratase" evidence="2">
    <location>
        <begin position="4"/>
        <end position="240"/>
    </location>
</feature>
<dbReference type="GO" id="GO:0003978">
    <property type="term" value="F:UDP-glucose 4-epimerase activity"/>
    <property type="evidence" value="ECO:0007669"/>
    <property type="project" value="UniProtKB-EC"/>
</dbReference>
<dbReference type="EMBL" id="CP036339">
    <property type="protein sequence ID" value="QDT73355.1"/>
    <property type="molecule type" value="Genomic_DNA"/>
</dbReference>
<sequence length="312" mass="33503">MAKVLVTGGAGFIGSHLTTALVERGDEVVVLDNLSTGRMENLRHLEGRYRLIQGDVLDHHTVHTACTGVQIVFHQAALASVPRSIAAPLETHAACATGTLNVLEAGRANGVSRVIYAGSSSAYGDQPFQSKREVDLPRPLSPYAVAKLTGEYYCQAFTASYGLPTVVIRYFNVFGPRQDPHSEYSAVIPKFVTTMLNGGRPTIYGDGSQSRDFTYVDNVVQGNLAAATSATAVGRVINVACGVQVTLLNLVASINKALGTNVEPIMVEPRRGDVRMSLADLSLARELLAYEPVVDFDEGLRRSISYYRASLG</sequence>
<dbReference type="Proteomes" id="UP000317909">
    <property type="component" value="Chromosome"/>
</dbReference>
<reference evidence="3 4" key="1">
    <citation type="submission" date="2019-02" db="EMBL/GenBank/DDBJ databases">
        <title>Deep-cultivation of Planctomycetes and their phenomic and genomic characterization uncovers novel biology.</title>
        <authorList>
            <person name="Wiegand S."/>
            <person name="Jogler M."/>
            <person name="Boedeker C."/>
            <person name="Pinto D."/>
            <person name="Vollmers J."/>
            <person name="Rivas-Marin E."/>
            <person name="Kohn T."/>
            <person name="Peeters S.H."/>
            <person name="Heuer A."/>
            <person name="Rast P."/>
            <person name="Oberbeckmann S."/>
            <person name="Bunk B."/>
            <person name="Jeske O."/>
            <person name="Meyerdierks A."/>
            <person name="Storesund J.E."/>
            <person name="Kallscheuer N."/>
            <person name="Luecker S."/>
            <person name="Lage O.M."/>
            <person name="Pohl T."/>
            <person name="Merkel B.J."/>
            <person name="Hornburger P."/>
            <person name="Mueller R.-W."/>
            <person name="Bruemmer F."/>
            <person name="Labrenz M."/>
            <person name="Spormann A.M."/>
            <person name="Op den Camp H."/>
            <person name="Overmann J."/>
            <person name="Amann R."/>
            <person name="Jetten M.S.M."/>
            <person name="Mascher T."/>
            <person name="Medema M.H."/>
            <person name="Devos D.P."/>
            <person name="Kaster A.-K."/>
            <person name="Ovreas L."/>
            <person name="Rohde M."/>
            <person name="Galperin M.Y."/>
            <person name="Jogler C."/>
        </authorList>
    </citation>
    <scope>NUCLEOTIDE SEQUENCE [LARGE SCALE GENOMIC DNA]</scope>
    <source>
        <strain evidence="3 4">I41</strain>
    </source>
</reference>
<dbReference type="RefSeq" id="WP_145432957.1">
    <property type="nucleotide sequence ID" value="NZ_CP036339.1"/>
</dbReference>
<evidence type="ECO:0000259" key="2">
    <source>
        <dbReference type="Pfam" id="PF01370"/>
    </source>
</evidence>
<evidence type="ECO:0000313" key="3">
    <source>
        <dbReference type="EMBL" id="QDT73355.1"/>
    </source>
</evidence>
<evidence type="ECO:0000313" key="4">
    <source>
        <dbReference type="Proteomes" id="UP000317909"/>
    </source>
</evidence>
<keyword evidence="3" id="KW-0413">Isomerase</keyword>
<dbReference type="CDD" id="cd05256">
    <property type="entry name" value="UDP_AE_SDR_e"/>
    <property type="match status" value="1"/>
</dbReference>
<dbReference type="Gene3D" id="3.90.25.10">
    <property type="entry name" value="UDP-galactose 4-epimerase, domain 1"/>
    <property type="match status" value="1"/>
</dbReference>
<protein>
    <submittedName>
        <fullName evidence="3">UDP-glucose 4-epimerase</fullName>
        <ecNumber evidence="3">5.1.3.2</ecNumber>
    </submittedName>
</protein>
<dbReference type="KEGG" id="llh:I41_25440"/>
<evidence type="ECO:0000256" key="1">
    <source>
        <dbReference type="ARBA" id="ARBA00007637"/>
    </source>
</evidence>
<organism evidence="3 4">
    <name type="scientific">Lacipirellula limnantheis</name>
    <dbReference type="NCBI Taxonomy" id="2528024"/>
    <lineage>
        <taxon>Bacteria</taxon>
        <taxon>Pseudomonadati</taxon>
        <taxon>Planctomycetota</taxon>
        <taxon>Planctomycetia</taxon>
        <taxon>Pirellulales</taxon>
        <taxon>Lacipirellulaceae</taxon>
        <taxon>Lacipirellula</taxon>
    </lineage>
</organism>
<dbReference type="AlphaFoldDB" id="A0A517TYC7"/>
<gene>
    <name evidence="3" type="ORF">I41_25440</name>
</gene>
<proteinExistence type="inferred from homology"/>